<name>A0ABR9FMN0_9GAMM</name>
<dbReference type="Proteomes" id="UP000707245">
    <property type="component" value="Unassembled WGS sequence"/>
</dbReference>
<keyword evidence="3" id="KW-0998">Cell outer membrane</keyword>
<keyword evidence="5" id="KW-0675">Receptor</keyword>
<gene>
    <name evidence="5" type="ORF">EI167_11515</name>
</gene>
<evidence type="ECO:0000313" key="6">
    <source>
        <dbReference type="Proteomes" id="UP000707245"/>
    </source>
</evidence>
<organism evidence="5 6">
    <name type="scientific">Pseudoalteromonas prydzensis</name>
    <dbReference type="NCBI Taxonomy" id="182141"/>
    <lineage>
        <taxon>Bacteria</taxon>
        <taxon>Pseudomonadati</taxon>
        <taxon>Pseudomonadota</taxon>
        <taxon>Gammaproteobacteria</taxon>
        <taxon>Alteromonadales</taxon>
        <taxon>Pseudoalteromonadaceae</taxon>
        <taxon>Pseudoalteromonas</taxon>
    </lineage>
</organism>
<evidence type="ECO:0000256" key="1">
    <source>
        <dbReference type="ARBA" id="ARBA00004442"/>
    </source>
</evidence>
<protein>
    <submittedName>
        <fullName evidence="5">TonB-dependent receptor</fullName>
    </submittedName>
</protein>
<evidence type="ECO:0000259" key="4">
    <source>
        <dbReference type="Pfam" id="PF00593"/>
    </source>
</evidence>
<evidence type="ECO:0000313" key="5">
    <source>
        <dbReference type="EMBL" id="MBE0458067.1"/>
    </source>
</evidence>
<keyword evidence="2" id="KW-0472">Membrane</keyword>
<evidence type="ECO:0000256" key="2">
    <source>
        <dbReference type="ARBA" id="ARBA00023136"/>
    </source>
</evidence>
<feature type="domain" description="TonB-dependent receptor-like beta-barrel" evidence="4">
    <location>
        <begin position="9"/>
        <end position="169"/>
    </location>
</feature>
<reference evidence="5 6" key="1">
    <citation type="submission" date="2020-07" db="EMBL/GenBank/DDBJ databases">
        <title>Halophilic bacteria isolated from french cheeses.</title>
        <authorList>
            <person name="Kothe C.I."/>
            <person name="Farah-Kraiem B."/>
            <person name="Renault P."/>
            <person name="Dridi B."/>
        </authorList>
    </citation>
    <scope>NUCLEOTIDE SEQUENCE [LARGE SCALE GENOMIC DNA]</scope>
    <source>
        <strain evidence="5 6">FME14</strain>
    </source>
</reference>
<comment type="caution">
    <text evidence="5">The sequence shown here is derived from an EMBL/GenBank/DDBJ whole genome shotgun (WGS) entry which is preliminary data.</text>
</comment>
<sequence>MLGFTGILGVQYTDGRFSGLNLVRAHLRNDSIDFLTKNIGIFLSESQSFGPVDIELAARKDWRKLTPDLWTYNRWLDYVIPADQPELKELPVFEQLYVQLHTSKYPKSETKPFSASFGATWNLDNNYSLALSLSRNQRAAGVRELYAFGNNLATNSYEVGFAAYDRSGSLRLPNRPDVMETAKSTNLTFRKGADRSSLKSACSIKM</sequence>
<dbReference type="InterPro" id="IPR036942">
    <property type="entry name" value="Beta-barrel_TonB_sf"/>
</dbReference>
<dbReference type="Gene3D" id="2.40.170.20">
    <property type="entry name" value="TonB-dependent receptor, beta-barrel domain"/>
    <property type="match status" value="1"/>
</dbReference>
<dbReference type="Pfam" id="PF00593">
    <property type="entry name" value="TonB_dep_Rec_b-barrel"/>
    <property type="match status" value="1"/>
</dbReference>
<keyword evidence="6" id="KW-1185">Reference proteome</keyword>
<evidence type="ECO:0000256" key="3">
    <source>
        <dbReference type="ARBA" id="ARBA00023237"/>
    </source>
</evidence>
<dbReference type="InterPro" id="IPR000531">
    <property type="entry name" value="Beta-barrel_TonB"/>
</dbReference>
<dbReference type="EMBL" id="RRZA01000032">
    <property type="protein sequence ID" value="MBE0458067.1"/>
    <property type="molecule type" value="Genomic_DNA"/>
</dbReference>
<dbReference type="SUPFAM" id="SSF56935">
    <property type="entry name" value="Porins"/>
    <property type="match status" value="1"/>
</dbReference>
<proteinExistence type="predicted"/>
<comment type="subcellular location">
    <subcellularLocation>
        <location evidence="1">Cell outer membrane</location>
    </subcellularLocation>
</comment>
<accession>A0ABR9FMN0</accession>